<sequence length="130" mass="14363">MGVVDLDCIAANPNSTVLYGIGKAESLGGFTYVAVFRSNDNPANAIDITWNLNESVLLGKGLDDHYKYSRFGNVDCAVSSSGEFTAFFYNSIYSMTGRSKLIPMGIQTRPEGRSTYIWGNMMYGWTSEHF</sequence>
<protein>
    <submittedName>
        <fullName evidence="1">Uncharacterized protein</fullName>
    </submittedName>
</protein>
<organism evidence="1 2">
    <name type="scientific">Linnemannia exigua</name>
    <dbReference type="NCBI Taxonomy" id="604196"/>
    <lineage>
        <taxon>Eukaryota</taxon>
        <taxon>Fungi</taxon>
        <taxon>Fungi incertae sedis</taxon>
        <taxon>Mucoromycota</taxon>
        <taxon>Mortierellomycotina</taxon>
        <taxon>Mortierellomycetes</taxon>
        <taxon>Mortierellales</taxon>
        <taxon>Mortierellaceae</taxon>
        <taxon>Linnemannia</taxon>
    </lineage>
</organism>
<comment type="caution">
    <text evidence="1">The sequence shown here is derived from an EMBL/GenBank/DDBJ whole genome shotgun (WGS) entry which is preliminary data.</text>
</comment>
<dbReference type="Proteomes" id="UP001194580">
    <property type="component" value="Unassembled WGS sequence"/>
</dbReference>
<accession>A0AAD4GZA9</accession>
<dbReference type="EMBL" id="JAAAIL010003874">
    <property type="protein sequence ID" value="KAG0248984.1"/>
    <property type="molecule type" value="Genomic_DNA"/>
</dbReference>
<keyword evidence="2" id="KW-1185">Reference proteome</keyword>
<dbReference type="AlphaFoldDB" id="A0AAD4GZA9"/>
<evidence type="ECO:0000313" key="1">
    <source>
        <dbReference type="EMBL" id="KAG0248984.1"/>
    </source>
</evidence>
<name>A0AAD4GZA9_9FUNG</name>
<reference evidence="1" key="1">
    <citation type="journal article" date="2020" name="Fungal Divers.">
        <title>Resolving the Mortierellaceae phylogeny through synthesis of multi-gene phylogenetics and phylogenomics.</title>
        <authorList>
            <person name="Vandepol N."/>
            <person name="Liber J."/>
            <person name="Desiro A."/>
            <person name="Na H."/>
            <person name="Kennedy M."/>
            <person name="Barry K."/>
            <person name="Grigoriev I.V."/>
            <person name="Miller A.N."/>
            <person name="O'Donnell K."/>
            <person name="Stajich J.E."/>
            <person name="Bonito G."/>
        </authorList>
    </citation>
    <scope>NUCLEOTIDE SEQUENCE</scope>
    <source>
        <strain evidence="1">NRRL 28262</strain>
    </source>
</reference>
<proteinExistence type="predicted"/>
<gene>
    <name evidence="1" type="ORF">BGZ95_007764</name>
</gene>
<feature type="non-terminal residue" evidence="1">
    <location>
        <position position="130"/>
    </location>
</feature>
<evidence type="ECO:0000313" key="2">
    <source>
        <dbReference type="Proteomes" id="UP001194580"/>
    </source>
</evidence>